<name>A0ABS9K9N8_9BACT</name>
<dbReference type="RefSeq" id="WP_237852413.1">
    <property type="nucleotide sequence ID" value="NZ_JAKLWS010000002.1"/>
</dbReference>
<evidence type="ECO:0000313" key="1">
    <source>
        <dbReference type="EMBL" id="MCG2587569.1"/>
    </source>
</evidence>
<reference evidence="1" key="1">
    <citation type="submission" date="2022-01" db="EMBL/GenBank/DDBJ databases">
        <authorList>
            <person name="Wang Y."/>
        </authorList>
    </citation>
    <scope>NUCLEOTIDE SEQUENCE</scope>
    <source>
        <strain evidence="1">WB101</strain>
    </source>
</reference>
<reference evidence="1" key="2">
    <citation type="submission" date="2024-05" db="EMBL/GenBank/DDBJ databases">
        <title>Rhodohalobacter halophilus gen. nov., sp. nov., a moderately halophilic member of the family Balneolaceae.</title>
        <authorList>
            <person name="Xia J."/>
        </authorList>
    </citation>
    <scope>NUCLEOTIDE SEQUENCE</scope>
    <source>
        <strain evidence="1">WB101</strain>
    </source>
</reference>
<evidence type="ECO:0008006" key="3">
    <source>
        <dbReference type="Google" id="ProtNLM"/>
    </source>
</evidence>
<proteinExistence type="predicted"/>
<organism evidence="1 2">
    <name type="scientific">Rhodohalobacter sulfatireducens</name>
    <dbReference type="NCBI Taxonomy" id="2911366"/>
    <lineage>
        <taxon>Bacteria</taxon>
        <taxon>Pseudomonadati</taxon>
        <taxon>Balneolota</taxon>
        <taxon>Balneolia</taxon>
        <taxon>Balneolales</taxon>
        <taxon>Balneolaceae</taxon>
        <taxon>Rhodohalobacter</taxon>
    </lineage>
</organism>
<dbReference type="EMBL" id="JAKLWS010000002">
    <property type="protein sequence ID" value="MCG2587569.1"/>
    <property type="molecule type" value="Genomic_DNA"/>
</dbReference>
<comment type="caution">
    <text evidence="1">The sequence shown here is derived from an EMBL/GenBank/DDBJ whole genome shotgun (WGS) entry which is preliminary data.</text>
</comment>
<sequence length="93" mass="10770">MKIAKKMLLLSSGFAGGFLAGYMISSVQTSDQFRSQRKRVETAISRFNRVLSESQQRLSEVNIRLKREFRHPIPDLYRATESLSLDENELIYD</sequence>
<gene>
    <name evidence="1" type="ORF">L6773_03245</name>
</gene>
<evidence type="ECO:0000313" key="2">
    <source>
        <dbReference type="Proteomes" id="UP001165366"/>
    </source>
</evidence>
<keyword evidence="2" id="KW-1185">Reference proteome</keyword>
<dbReference type="Proteomes" id="UP001165366">
    <property type="component" value="Unassembled WGS sequence"/>
</dbReference>
<accession>A0ABS9K9N8</accession>
<protein>
    <recommendedName>
        <fullName evidence="3">YtxH domain-containing protein</fullName>
    </recommendedName>
</protein>